<evidence type="ECO:0000259" key="15">
    <source>
        <dbReference type="Pfam" id="PF00496"/>
    </source>
</evidence>
<protein>
    <recommendedName>
        <fullName evidence="13">Periplasmic oligopeptide-binding protein OppA</fullName>
    </recommendedName>
</protein>
<evidence type="ECO:0000256" key="4">
    <source>
        <dbReference type="ARBA" id="ARBA00022448"/>
    </source>
</evidence>
<evidence type="ECO:0000256" key="10">
    <source>
        <dbReference type="ARBA" id="ARBA00023157"/>
    </source>
</evidence>
<keyword evidence="10" id="KW-1015">Disulfide bond</keyword>
<dbReference type="Gene3D" id="3.10.105.10">
    <property type="entry name" value="Dipeptide-binding Protein, Domain 3"/>
    <property type="match status" value="1"/>
</dbReference>
<dbReference type="GO" id="GO:0015833">
    <property type="term" value="P:peptide transport"/>
    <property type="evidence" value="ECO:0007669"/>
    <property type="project" value="UniProtKB-KW"/>
</dbReference>
<comment type="caution">
    <text evidence="16">The sequence shown here is derived from an EMBL/GenBank/DDBJ whole genome shotgun (WGS) entry which is preliminary data.</text>
</comment>
<keyword evidence="4" id="KW-0813">Transport</keyword>
<dbReference type="FunFam" id="3.10.105.10:FF:000001">
    <property type="entry name" value="Oligopeptide ABC transporter, oligopeptide-binding protein"/>
    <property type="match status" value="1"/>
</dbReference>
<gene>
    <name evidence="16" type="ORF">J5Y03_02915</name>
</gene>
<dbReference type="GO" id="GO:1904680">
    <property type="term" value="F:peptide transmembrane transporter activity"/>
    <property type="evidence" value="ECO:0007669"/>
    <property type="project" value="TreeGrafter"/>
</dbReference>
<keyword evidence="9" id="KW-0564">Palmitate</keyword>
<feature type="chain" id="PRO_5037855244" description="Periplasmic oligopeptide-binding protein OppA" evidence="14">
    <location>
        <begin position="21"/>
        <end position="544"/>
    </location>
</feature>
<dbReference type="Gene3D" id="3.90.76.10">
    <property type="entry name" value="Dipeptide-binding Protein, Domain 1"/>
    <property type="match status" value="1"/>
</dbReference>
<dbReference type="PROSITE" id="PS51257">
    <property type="entry name" value="PROKAR_LIPOPROTEIN"/>
    <property type="match status" value="1"/>
</dbReference>
<dbReference type="RefSeq" id="WP_209402369.1">
    <property type="nucleotide sequence ID" value="NZ_JAGIYQ010000002.1"/>
</dbReference>
<sequence>MKRKLATTVSSLVVLSTVLAACNNSDSKKTEGTAKKDAKQILRITSTTEIPSMDSAKATDAMSFEVLNSTNEGLLRLGPNGTVEPGIADKPEVSSDGLKYTFHLRDAKWSNGEKVTAQDFIYAWKRALDPKLASEYAFILYYIKNGQAINEEKATPDQLGVNAPDDKTLEVTLERPTPYFLQLTTFGTYLPENQKFVESQGKNYGLEAGTVLSNGPFELSEWKHEQSYTLKKNPNYWDKDAVKLDEIKYNVVKDTSAAVNLYEGGQVDLLPKLDAEFIDKYKNDPKNFHTMLDARLVFFRFNESNPLFKNANVRKAIDLAYDKKAVTDGIMNNGAIPAYWVVPTQFAKGPDGKEFRDTNGDFNKEDIKEAQKLWAQAKKELGKDSFQVNMLSYDDSTRKKAAEYIAGELSKNLPGLKINVQPQPFEVKLDLEKKFNYDFSFSGWGPDYPDPMTFIDMFLSNSPFNEMKYNNPEYDKLVLDAKKEPDASKRWNDMLEAEKVIMKDSGIGPIYQNGIAYLEKPTVKGVYYNAFGAGYSYKNATNKK</sequence>
<comment type="subunit">
    <text evidence="12">The complex is composed of two ATP-binding proteins (OppD and OppF), two transmembrane proteins (OppB and OppC) and a solute-binding protein (OppA).</text>
</comment>
<name>A0A940NEQ2_9BACI</name>
<evidence type="ECO:0000256" key="8">
    <source>
        <dbReference type="ARBA" id="ARBA00022927"/>
    </source>
</evidence>
<dbReference type="AlphaFoldDB" id="A0A940NEQ2"/>
<dbReference type="SUPFAM" id="SSF53850">
    <property type="entry name" value="Periplasmic binding protein-like II"/>
    <property type="match status" value="1"/>
</dbReference>
<evidence type="ECO:0000256" key="2">
    <source>
        <dbReference type="ARBA" id="ARBA00004418"/>
    </source>
</evidence>
<evidence type="ECO:0000256" key="14">
    <source>
        <dbReference type="SAM" id="SignalP"/>
    </source>
</evidence>
<feature type="signal peptide" evidence="14">
    <location>
        <begin position="1"/>
        <end position="20"/>
    </location>
</feature>
<evidence type="ECO:0000256" key="12">
    <source>
        <dbReference type="ARBA" id="ARBA00063980"/>
    </source>
</evidence>
<keyword evidence="6" id="KW-0574">Periplasm</keyword>
<dbReference type="PANTHER" id="PTHR30290:SF10">
    <property type="entry name" value="PERIPLASMIC OLIGOPEPTIDE-BINDING PROTEIN-RELATED"/>
    <property type="match status" value="1"/>
</dbReference>
<dbReference type="Pfam" id="PF00496">
    <property type="entry name" value="SBP_bac_5"/>
    <property type="match status" value="1"/>
</dbReference>
<evidence type="ECO:0000313" key="16">
    <source>
        <dbReference type="EMBL" id="MBP0724134.1"/>
    </source>
</evidence>
<evidence type="ECO:0000256" key="11">
    <source>
        <dbReference type="ARBA" id="ARBA00023288"/>
    </source>
</evidence>
<dbReference type="PANTHER" id="PTHR30290">
    <property type="entry name" value="PERIPLASMIC BINDING COMPONENT OF ABC TRANSPORTER"/>
    <property type="match status" value="1"/>
</dbReference>
<dbReference type="FunFam" id="3.90.76.10:FF:000001">
    <property type="entry name" value="Oligopeptide ABC transporter substrate-binding protein"/>
    <property type="match status" value="1"/>
</dbReference>
<dbReference type="InterPro" id="IPR030678">
    <property type="entry name" value="Peptide/Ni-bd"/>
</dbReference>
<evidence type="ECO:0000256" key="9">
    <source>
        <dbReference type="ARBA" id="ARBA00023139"/>
    </source>
</evidence>
<comment type="similarity">
    <text evidence="3">Belongs to the bacterial solute-binding protein 5 family.</text>
</comment>
<dbReference type="GO" id="GO:0015031">
    <property type="term" value="P:protein transport"/>
    <property type="evidence" value="ECO:0007669"/>
    <property type="project" value="UniProtKB-KW"/>
</dbReference>
<organism evidence="16 17">
    <name type="scientific">Gottfriedia endophytica</name>
    <dbReference type="NCBI Taxonomy" id="2820819"/>
    <lineage>
        <taxon>Bacteria</taxon>
        <taxon>Bacillati</taxon>
        <taxon>Bacillota</taxon>
        <taxon>Bacilli</taxon>
        <taxon>Bacillales</taxon>
        <taxon>Bacillaceae</taxon>
        <taxon>Gottfriedia</taxon>
    </lineage>
</organism>
<dbReference type="PIRSF" id="PIRSF002741">
    <property type="entry name" value="MppA"/>
    <property type="match status" value="1"/>
</dbReference>
<evidence type="ECO:0000256" key="1">
    <source>
        <dbReference type="ARBA" id="ARBA00004193"/>
    </source>
</evidence>
<dbReference type="InterPro" id="IPR039424">
    <property type="entry name" value="SBP_5"/>
</dbReference>
<evidence type="ECO:0000256" key="3">
    <source>
        <dbReference type="ARBA" id="ARBA00005695"/>
    </source>
</evidence>
<keyword evidence="5 14" id="KW-0732">Signal</keyword>
<evidence type="ECO:0000256" key="13">
    <source>
        <dbReference type="ARBA" id="ARBA00072558"/>
    </source>
</evidence>
<keyword evidence="11" id="KW-0449">Lipoprotein</keyword>
<evidence type="ECO:0000256" key="5">
    <source>
        <dbReference type="ARBA" id="ARBA00022729"/>
    </source>
</evidence>
<keyword evidence="8" id="KW-0653">Protein transport</keyword>
<comment type="subcellular location">
    <subcellularLocation>
        <location evidence="1">Cell membrane</location>
        <topology evidence="1">Lipid-anchor</topology>
    </subcellularLocation>
    <subcellularLocation>
        <location evidence="2">Periplasm</location>
    </subcellularLocation>
</comment>
<dbReference type="EMBL" id="JAGIYQ010000002">
    <property type="protein sequence ID" value="MBP0724134.1"/>
    <property type="molecule type" value="Genomic_DNA"/>
</dbReference>
<proteinExistence type="inferred from homology"/>
<keyword evidence="7" id="KW-0571">Peptide transport</keyword>
<accession>A0A940NEQ2</accession>
<evidence type="ECO:0000313" key="17">
    <source>
        <dbReference type="Proteomes" id="UP000682134"/>
    </source>
</evidence>
<feature type="domain" description="Solute-binding protein family 5" evidence="15">
    <location>
        <begin position="82"/>
        <end position="464"/>
    </location>
</feature>
<reference evidence="16" key="1">
    <citation type="submission" date="2021-04" db="EMBL/GenBank/DDBJ databases">
        <title>Genome seq and assembly of Bacillus sp.</title>
        <authorList>
            <person name="Chhetri G."/>
        </authorList>
    </citation>
    <scope>NUCLEOTIDE SEQUENCE</scope>
    <source>
        <strain evidence="16">RG28</strain>
    </source>
</reference>
<dbReference type="GO" id="GO:0030288">
    <property type="term" value="C:outer membrane-bounded periplasmic space"/>
    <property type="evidence" value="ECO:0007669"/>
    <property type="project" value="UniProtKB-ARBA"/>
</dbReference>
<dbReference type="CDD" id="cd08504">
    <property type="entry name" value="PBP2_OppA"/>
    <property type="match status" value="1"/>
</dbReference>
<keyword evidence="17" id="KW-1185">Reference proteome</keyword>
<dbReference type="InterPro" id="IPR000914">
    <property type="entry name" value="SBP_5_dom"/>
</dbReference>
<dbReference type="GO" id="GO:0043190">
    <property type="term" value="C:ATP-binding cassette (ABC) transporter complex"/>
    <property type="evidence" value="ECO:0007669"/>
    <property type="project" value="InterPro"/>
</dbReference>
<evidence type="ECO:0000256" key="6">
    <source>
        <dbReference type="ARBA" id="ARBA00022764"/>
    </source>
</evidence>
<dbReference type="Gene3D" id="3.40.190.10">
    <property type="entry name" value="Periplasmic binding protein-like II"/>
    <property type="match status" value="1"/>
</dbReference>
<dbReference type="FunFam" id="3.40.190.10:FF:000018">
    <property type="entry name" value="Oligopeptide ABC transporter, oligopeptide-binding protein"/>
    <property type="match status" value="1"/>
</dbReference>
<dbReference type="Proteomes" id="UP000682134">
    <property type="component" value="Unassembled WGS sequence"/>
</dbReference>
<evidence type="ECO:0000256" key="7">
    <source>
        <dbReference type="ARBA" id="ARBA00022856"/>
    </source>
</evidence>